<reference evidence="2" key="1">
    <citation type="journal article" date="2009" name="PLoS Genet.">
        <title>Sequencing, mapping, and analysis of 27,455 maize full-length cDNAs.</title>
        <authorList>
            <person name="Soderlund C."/>
            <person name="Descour A."/>
            <person name="Kudrna D."/>
            <person name="Bomhoff M."/>
            <person name="Boyd L."/>
            <person name="Currie J."/>
            <person name="Angelova A."/>
            <person name="Collura K."/>
            <person name="Wissotski M."/>
            <person name="Ashley E."/>
            <person name="Morrow D."/>
            <person name="Fernandes J."/>
            <person name="Walbot V."/>
            <person name="Yu Y."/>
        </authorList>
    </citation>
    <scope>NUCLEOTIDE SEQUENCE</scope>
    <source>
        <strain evidence="2">B73</strain>
    </source>
</reference>
<sequence>MDALDLPPPPLPITAPPAPAAHLLRSGDGEAGAGDRGRVPGGRQRGDAGEDGRHGRVRRRPGRVPRRARGQAHPPGAGPPGQGRRPAAAPPAGVPAHRRRRLRARPAPRLRRPLQGGRPHRRLRQLHRQGVPRWHQEAQLQARADDARFQEPPAAGFHRSRDDAGPRVQGEEDAREDGRNQDQDQEAQDRQDRQQPPGAHDQGGRAREAREPPPHNAGQDRRQEHPQELDFFFQGGEC</sequence>
<feature type="compositionally biased region" description="Basic residues" evidence="1">
    <location>
        <begin position="96"/>
        <end position="127"/>
    </location>
</feature>
<proteinExistence type="evidence at transcript level"/>
<feature type="compositionally biased region" description="Basic residues" evidence="1">
    <location>
        <begin position="55"/>
        <end position="70"/>
    </location>
</feature>
<evidence type="ECO:0000256" key="1">
    <source>
        <dbReference type="SAM" id="MobiDB-lite"/>
    </source>
</evidence>
<feature type="compositionally biased region" description="Pro residues" evidence="1">
    <location>
        <begin position="1"/>
        <end position="19"/>
    </location>
</feature>
<dbReference type="EMBL" id="BT070165">
    <property type="protein sequence ID" value="ACN37062.1"/>
    <property type="molecule type" value="mRNA"/>
</dbReference>
<feature type="compositionally biased region" description="Basic and acidic residues" evidence="1">
    <location>
        <begin position="25"/>
        <end position="54"/>
    </location>
</feature>
<organism evidence="2">
    <name type="scientific">Zea mays</name>
    <name type="common">Maize</name>
    <dbReference type="NCBI Taxonomy" id="4577"/>
    <lineage>
        <taxon>Eukaryota</taxon>
        <taxon>Viridiplantae</taxon>
        <taxon>Streptophyta</taxon>
        <taxon>Embryophyta</taxon>
        <taxon>Tracheophyta</taxon>
        <taxon>Spermatophyta</taxon>
        <taxon>Magnoliopsida</taxon>
        <taxon>Liliopsida</taxon>
        <taxon>Poales</taxon>
        <taxon>Poaceae</taxon>
        <taxon>PACMAD clade</taxon>
        <taxon>Panicoideae</taxon>
        <taxon>Andropogonodae</taxon>
        <taxon>Andropogoneae</taxon>
        <taxon>Tripsacinae</taxon>
        <taxon>Zea</taxon>
    </lineage>
</organism>
<feature type="region of interest" description="Disordered" evidence="1">
    <location>
        <begin position="1"/>
        <end position="238"/>
    </location>
</feature>
<feature type="compositionally biased region" description="Basic and acidic residues" evidence="1">
    <location>
        <begin position="159"/>
        <end position="193"/>
    </location>
</feature>
<name>C0PPE6_MAIZE</name>
<evidence type="ECO:0000313" key="2">
    <source>
        <dbReference type="EMBL" id="ACN37062.1"/>
    </source>
</evidence>
<feature type="compositionally biased region" description="Basic and acidic residues" evidence="1">
    <location>
        <begin position="202"/>
        <end position="228"/>
    </location>
</feature>
<accession>C0PPE6</accession>
<protein>
    <submittedName>
        <fullName evidence="2">Uncharacterized protein</fullName>
    </submittedName>
</protein>
<dbReference type="AlphaFoldDB" id="C0PPE6"/>